<sequence length="135" mass="15423">MGNGPSNFVNHSPAEAILTGLDKNTHSITSTFTNGIKELLVGLLVLILFFVAAGAACWYWRKRRAKRRRLTKYQIRFLNDFSRSARLNQTPIPVASKRETWPQKTRSVSPPPYTANYVNVNDYDEAESAPTFRRY</sequence>
<keyword evidence="2" id="KW-1133">Transmembrane helix</keyword>
<name>A0A1D7PVH9_9REOV</name>
<evidence type="ECO:0000256" key="2">
    <source>
        <dbReference type="SAM" id="Phobius"/>
    </source>
</evidence>
<dbReference type="KEGG" id="vg:80549775"/>
<dbReference type="EMBL" id="KT696553">
    <property type="protein sequence ID" value="AOM63690.1"/>
    <property type="molecule type" value="Genomic_RNA"/>
</dbReference>
<dbReference type="Proteomes" id="UP000501748">
    <property type="component" value="Genome"/>
</dbReference>
<feature type="transmembrane region" description="Helical" evidence="2">
    <location>
        <begin position="39"/>
        <end position="60"/>
    </location>
</feature>
<keyword evidence="2" id="KW-0812">Transmembrane</keyword>
<protein>
    <submittedName>
        <fullName evidence="3">P14 protein</fullName>
    </submittedName>
</protein>
<evidence type="ECO:0000313" key="4">
    <source>
        <dbReference type="Proteomes" id="UP000501748"/>
    </source>
</evidence>
<evidence type="ECO:0000313" key="3">
    <source>
        <dbReference type="EMBL" id="AOM63690.1"/>
    </source>
</evidence>
<reference evidence="3 4" key="1">
    <citation type="submission" date="2015-09" db="EMBL/GenBank/DDBJ databases">
        <title>Complete genome sequence of a divergent tortoise orthoreovirus strain.</title>
        <authorList>
            <person name="Kugler R."/>
            <person name="Banyai K."/>
            <person name="Ihasz K."/>
            <person name="Marschang R.E."/>
            <person name="Lengyel G."/>
            <person name="Marton S."/>
            <person name="Farkas S.L."/>
        </authorList>
    </citation>
    <scope>NUCLEOTIDE SEQUENCE [LARGE SCALE GENOMIC DNA]</scope>
    <source>
        <strain evidence="3 4">CH1197/96</strain>
    </source>
</reference>
<organism evidence="3 4">
    <name type="scientific">chelonian orthoreovirus</name>
    <dbReference type="NCBI Taxonomy" id="3071237"/>
    <lineage>
        <taxon>Viruses</taxon>
        <taxon>Riboviria</taxon>
        <taxon>Orthornavirae</taxon>
        <taxon>Duplornaviricota</taxon>
        <taxon>Resentoviricetes</taxon>
        <taxon>Reovirales</taxon>
        <taxon>Spinareoviridae</taxon>
        <taxon>Orthoreovirus</taxon>
        <taxon>Orthoreovirus testudinis</taxon>
        <taxon>Testudine orthoreovirus</taxon>
    </lineage>
</organism>
<accession>A0A1D7PVH9</accession>
<feature type="region of interest" description="Disordered" evidence="1">
    <location>
        <begin position="93"/>
        <end position="113"/>
    </location>
</feature>
<evidence type="ECO:0000256" key="1">
    <source>
        <dbReference type="SAM" id="MobiDB-lite"/>
    </source>
</evidence>
<keyword evidence="2" id="KW-0472">Membrane</keyword>
<proteinExistence type="predicted"/>
<keyword evidence="4" id="KW-1185">Reference proteome</keyword>